<dbReference type="SUPFAM" id="SSF102712">
    <property type="entry name" value="JAB1/MPN domain"/>
    <property type="match status" value="1"/>
</dbReference>
<dbReference type="EMBL" id="JAGRQC010000001">
    <property type="protein sequence ID" value="MBR0551901.1"/>
    <property type="molecule type" value="Genomic_DNA"/>
</dbReference>
<feature type="domain" description="MPN" evidence="6">
    <location>
        <begin position="3"/>
        <end position="138"/>
    </location>
</feature>
<evidence type="ECO:0000256" key="1">
    <source>
        <dbReference type="ARBA" id="ARBA00022670"/>
    </source>
</evidence>
<dbReference type="PANTHER" id="PTHR34858:SF1">
    <property type="entry name" value="CYSO-CYSTEINE PEPTIDASE"/>
    <property type="match status" value="1"/>
</dbReference>
<proteinExistence type="predicted"/>
<evidence type="ECO:0000256" key="4">
    <source>
        <dbReference type="ARBA" id="ARBA00022833"/>
    </source>
</evidence>
<evidence type="ECO:0000313" key="7">
    <source>
        <dbReference type="EMBL" id="MBR0551901.1"/>
    </source>
</evidence>
<dbReference type="AlphaFoldDB" id="A0A8T4IBZ4"/>
<dbReference type="PANTHER" id="PTHR34858">
    <property type="entry name" value="CYSO-CYSTEINE PEPTIDASE"/>
    <property type="match status" value="1"/>
</dbReference>
<evidence type="ECO:0000259" key="6">
    <source>
        <dbReference type="PROSITE" id="PS50249"/>
    </source>
</evidence>
<name>A0A8T4IBZ4_9SPHN</name>
<dbReference type="CDD" id="cd08070">
    <property type="entry name" value="MPN_like"/>
    <property type="match status" value="1"/>
</dbReference>
<keyword evidence="8" id="KW-1185">Reference proteome</keyword>
<organism evidence="7 8">
    <name type="scientific">Stakelama marina</name>
    <dbReference type="NCBI Taxonomy" id="2826939"/>
    <lineage>
        <taxon>Bacteria</taxon>
        <taxon>Pseudomonadati</taxon>
        <taxon>Pseudomonadota</taxon>
        <taxon>Alphaproteobacteria</taxon>
        <taxon>Sphingomonadales</taxon>
        <taxon>Sphingomonadaceae</taxon>
        <taxon>Stakelama</taxon>
    </lineage>
</organism>
<dbReference type="Pfam" id="PF14464">
    <property type="entry name" value="Prok-JAB"/>
    <property type="match status" value="1"/>
</dbReference>
<keyword evidence="4" id="KW-0862">Zinc</keyword>
<reference evidence="7" key="1">
    <citation type="submission" date="2021-04" db="EMBL/GenBank/DDBJ databases">
        <title>Ouciella asimina sp. nov., isolated from the surface seawater in the hydrothermal field of Okinawa Trough.</title>
        <authorList>
            <person name="Shuang W."/>
        </authorList>
    </citation>
    <scope>NUCLEOTIDE SEQUENCE</scope>
    <source>
        <strain evidence="7">LXI357</strain>
    </source>
</reference>
<dbReference type="RefSeq" id="WP_284053159.1">
    <property type="nucleotide sequence ID" value="NZ_JAGRQC010000001.1"/>
</dbReference>
<dbReference type="GO" id="GO:0006508">
    <property type="term" value="P:proteolysis"/>
    <property type="evidence" value="ECO:0007669"/>
    <property type="project" value="UniProtKB-KW"/>
</dbReference>
<comment type="caution">
    <text evidence="7">The sequence shown here is derived from an EMBL/GenBank/DDBJ whole genome shotgun (WGS) entry which is preliminary data.</text>
</comment>
<dbReference type="InterPro" id="IPR051929">
    <property type="entry name" value="VirAsm_ModProt"/>
</dbReference>
<evidence type="ECO:0000313" key="8">
    <source>
        <dbReference type="Proteomes" id="UP000676996"/>
    </source>
</evidence>
<gene>
    <name evidence="7" type="ORF">J7S20_05210</name>
</gene>
<dbReference type="GO" id="GO:0008270">
    <property type="term" value="F:zinc ion binding"/>
    <property type="evidence" value="ECO:0007669"/>
    <property type="project" value="TreeGrafter"/>
</dbReference>
<keyword evidence="2" id="KW-0479">Metal-binding</keyword>
<dbReference type="PROSITE" id="PS50249">
    <property type="entry name" value="MPN"/>
    <property type="match status" value="1"/>
</dbReference>
<keyword evidence="1" id="KW-0645">Protease</keyword>
<accession>A0A8T4IBZ4</accession>
<evidence type="ECO:0000256" key="2">
    <source>
        <dbReference type="ARBA" id="ARBA00022723"/>
    </source>
</evidence>
<keyword evidence="3" id="KW-0378">Hydrolase</keyword>
<dbReference type="Gene3D" id="3.40.140.10">
    <property type="entry name" value="Cytidine Deaminase, domain 2"/>
    <property type="match status" value="1"/>
</dbReference>
<sequence>MTPQISSVLLRKIMQEARGSPNAEICGLLRGRGAVIRSAESTANCAADPSGFFEIDPSRLIAAYRQARQPNGLELLGYFHSHPAGSPDPSPRDAEHAVADGRLWLIATHDTARMWRAVSNGAVHGRFDPVAFDIVTGKRVTRSVASVRLLGAQKRWSLEFDHFPD</sequence>
<dbReference type="Proteomes" id="UP000676996">
    <property type="component" value="Unassembled WGS sequence"/>
</dbReference>
<protein>
    <submittedName>
        <fullName evidence="7">M67 family metallopeptidase</fullName>
    </submittedName>
</protein>
<evidence type="ECO:0000256" key="3">
    <source>
        <dbReference type="ARBA" id="ARBA00022801"/>
    </source>
</evidence>
<keyword evidence="5" id="KW-0482">Metalloprotease</keyword>
<dbReference type="InterPro" id="IPR037518">
    <property type="entry name" value="MPN"/>
</dbReference>
<dbReference type="InterPro" id="IPR028090">
    <property type="entry name" value="JAB_dom_prok"/>
</dbReference>
<dbReference type="GO" id="GO:0008235">
    <property type="term" value="F:metalloexopeptidase activity"/>
    <property type="evidence" value="ECO:0007669"/>
    <property type="project" value="TreeGrafter"/>
</dbReference>
<evidence type="ECO:0000256" key="5">
    <source>
        <dbReference type="ARBA" id="ARBA00023049"/>
    </source>
</evidence>